<gene>
    <name evidence="1" type="ORF">NRB20_74160</name>
</gene>
<proteinExistence type="predicted"/>
<protein>
    <submittedName>
        <fullName evidence="1">Uncharacterized protein</fullName>
    </submittedName>
</protein>
<dbReference type="Proteomes" id="UP000438448">
    <property type="component" value="Unassembled WGS sequence"/>
</dbReference>
<sequence>MALVSGRSGLVSGRAGVSETGVWLGMVLRWPSELPASSAPRMLPRPPIDGVLVEDPAFVVEVSDDDAVLVEESSVVPEVSDLVADEMSCVAVSPAVDVPESDEVVSGVVESFDAPALLVPLSVAVGGSAVVVGESCCVTSGCAESVVSDPASGVSLANLWGGRSRLEP</sequence>
<dbReference type="AlphaFoldDB" id="A0A7K0DFH1"/>
<evidence type="ECO:0000313" key="1">
    <source>
        <dbReference type="EMBL" id="MQY24281.1"/>
    </source>
</evidence>
<evidence type="ECO:0000313" key="2">
    <source>
        <dbReference type="Proteomes" id="UP000438448"/>
    </source>
</evidence>
<organism evidence="1 2">
    <name type="scientific">Nocardia macrotermitis</name>
    <dbReference type="NCBI Taxonomy" id="2585198"/>
    <lineage>
        <taxon>Bacteria</taxon>
        <taxon>Bacillati</taxon>
        <taxon>Actinomycetota</taxon>
        <taxon>Actinomycetes</taxon>
        <taxon>Mycobacteriales</taxon>
        <taxon>Nocardiaceae</taxon>
        <taxon>Nocardia</taxon>
    </lineage>
</organism>
<reference evidence="1 2" key="1">
    <citation type="submission" date="2019-10" db="EMBL/GenBank/DDBJ databases">
        <title>Nocardia macrotermitis sp. nov. and Nocardia aurantia sp. nov., isolated from the gut of fungus growing-termite Macrotermes natalensis.</title>
        <authorList>
            <person name="Benndorf R."/>
            <person name="Schwitalla J."/>
            <person name="Martin K."/>
            <person name="De Beer W."/>
            <person name="Kaster A.-K."/>
            <person name="Vollmers J."/>
            <person name="Poulsen M."/>
            <person name="Beemelmanns C."/>
        </authorList>
    </citation>
    <scope>NUCLEOTIDE SEQUENCE [LARGE SCALE GENOMIC DNA]</scope>
    <source>
        <strain evidence="1 2">RB20</strain>
    </source>
</reference>
<dbReference type="EMBL" id="WEGK01000031">
    <property type="protein sequence ID" value="MQY24281.1"/>
    <property type="molecule type" value="Genomic_DNA"/>
</dbReference>
<name>A0A7K0DFH1_9NOCA</name>
<accession>A0A7K0DFH1</accession>
<comment type="caution">
    <text evidence="1">The sequence shown here is derived from an EMBL/GenBank/DDBJ whole genome shotgun (WGS) entry which is preliminary data.</text>
</comment>
<keyword evidence="2" id="KW-1185">Reference proteome</keyword>